<dbReference type="GO" id="GO:0043190">
    <property type="term" value="C:ATP-binding cassette (ABC) transporter complex"/>
    <property type="evidence" value="ECO:0007669"/>
    <property type="project" value="InterPro"/>
</dbReference>
<comment type="similarity">
    <text evidence="2">Belongs to the bacterial solute-binding protein 5 family.</text>
</comment>
<protein>
    <submittedName>
        <fullName evidence="6">ABC transporter, binding protein</fullName>
    </submittedName>
</protein>
<dbReference type="PROSITE" id="PS51318">
    <property type="entry name" value="TAT"/>
    <property type="match status" value="1"/>
</dbReference>
<name>A0A017HLG2_9RHOB</name>
<sequence length="528" mass="57928">MMTRLIRPGLAGGISRRGILKGSAAFGAAALMGPLGAGRALAQSEPKQGGTLRIGIAAGNTSDTVDPAVAEHVYVHMLLHAYNAYLTVVMPDGSLEGDLAEGWESTPDAKTWTVRLRPGVQFHDGRPVTAADVVASIDYHRGEESTSAVKSVLAPVTELKADGDNVVVFTLEAGNADFPVLLSDYHLPIRPAQDGKIDPLGTIGAGPFLLDHFEPGVRASLSRNPNYFKPGLPYFDGLELLSIVDAAARQNALMSGQVDVIDRVDLPTVNLLERAPGIEIISLNGGEHYGYPMDTRAAPFSDNNVRMALKLAIDRQELVDKILNGYGSVGNDMPINPSMPYFDASIEQRVYDPEKAKWHLSQAGMENLSVDLHLANSAFESCIDSGLLYAEKAAAAGITVNVVREPDDGYWSNVWMQKPFTATYWGGRPTQDWMFSTAYVRGAEWNETYWDNERFNELIVQARVELDQARRQEMYSEMQRLVRDEGGIIIPMFANYTMALSEKVAHPEVVGANWILDGFRAPERWWFA</sequence>
<evidence type="ECO:0000259" key="5">
    <source>
        <dbReference type="Pfam" id="PF00496"/>
    </source>
</evidence>
<evidence type="ECO:0000256" key="1">
    <source>
        <dbReference type="ARBA" id="ARBA00004418"/>
    </source>
</evidence>
<accession>A0A017HLG2</accession>
<dbReference type="Gene3D" id="3.10.105.10">
    <property type="entry name" value="Dipeptide-binding Protein, Domain 3"/>
    <property type="match status" value="1"/>
</dbReference>
<dbReference type="SUPFAM" id="SSF53850">
    <property type="entry name" value="Periplasmic binding protein-like II"/>
    <property type="match status" value="1"/>
</dbReference>
<proteinExistence type="inferred from homology"/>
<keyword evidence="4" id="KW-0732">Signal</keyword>
<dbReference type="InterPro" id="IPR039424">
    <property type="entry name" value="SBP_5"/>
</dbReference>
<dbReference type="CDD" id="cd08503">
    <property type="entry name" value="PBP2_NikA_DppA_OppA_like_17"/>
    <property type="match status" value="1"/>
</dbReference>
<dbReference type="Pfam" id="PF00496">
    <property type="entry name" value="SBP_bac_5"/>
    <property type="match status" value="1"/>
</dbReference>
<dbReference type="InterPro" id="IPR000914">
    <property type="entry name" value="SBP_5_dom"/>
</dbReference>
<comment type="caution">
    <text evidence="6">The sequence shown here is derived from an EMBL/GenBank/DDBJ whole genome shotgun (WGS) entry which is preliminary data.</text>
</comment>
<dbReference type="PANTHER" id="PTHR30290">
    <property type="entry name" value="PERIPLASMIC BINDING COMPONENT OF ABC TRANSPORTER"/>
    <property type="match status" value="1"/>
</dbReference>
<dbReference type="InterPro" id="IPR006311">
    <property type="entry name" value="TAT_signal"/>
</dbReference>
<evidence type="ECO:0000256" key="3">
    <source>
        <dbReference type="ARBA" id="ARBA00022448"/>
    </source>
</evidence>
<dbReference type="Proteomes" id="UP000019666">
    <property type="component" value="Unassembled WGS sequence"/>
</dbReference>
<keyword evidence="7" id="KW-1185">Reference proteome</keyword>
<dbReference type="InterPro" id="IPR030678">
    <property type="entry name" value="Peptide/Ni-bd"/>
</dbReference>
<reference evidence="6 7" key="1">
    <citation type="submission" date="2013-02" db="EMBL/GenBank/DDBJ databases">
        <authorList>
            <person name="Fiebig A."/>
            <person name="Goeker M."/>
            <person name="Klenk H.-P.P."/>
        </authorList>
    </citation>
    <scope>NUCLEOTIDE SEQUENCE [LARGE SCALE GENOMIC DNA]</scope>
    <source>
        <strain evidence="6 7">DSM 19309</strain>
    </source>
</reference>
<evidence type="ECO:0000313" key="7">
    <source>
        <dbReference type="Proteomes" id="UP000019666"/>
    </source>
</evidence>
<feature type="domain" description="Solute-binding protein family 5" evidence="5">
    <location>
        <begin position="95"/>
        <end position="445"/>
    </location>
</feature>
<dbReference type="PATRIC" id="fig|442562.3.peg.3197"/>
<dbReference type="Gene3D" id="3.90.76.10">
    <property type="entry name" value="Dipeptide-binding Protein, Domain 1"/>
    <property type="match status" value="1"/>
</dbReference>
<organism evidence="6 7">
    <name type="scientific">Rubellimicrobium mesophilum DSM 19309</name>
    <dbReference type="NCBI Taxonomy" id="442562"/>
    <lineage>
        <taxon>Bacteria</taxon>
        <taxon>Pseudomonadati</taxon>
        <taxon>Pseudomonadota</taxon>
        <taxon>Alphaproteobacteria</taxon>
        <taxon>Rhodobacterales</taxon>
        <taxon>Roseobacteraceae</taxon>
        <taxon>Rubellimicrobium</taxon>
    </lineage>
</organism>
<dbReference type="GO" id="GO:0030288">
    <property type="term" value="C:outer membrane-bounded periplasmic space"/>
    <property type="evidence" value="ECO:0007669"/>
    <property type="project" value="UniProtKB-ARBA"/>
</dbReference>
<gene>
    <name evidence="6" type="ORF">Rumeso_03251</name>
</gene>
<dbReference type="AlphaFoldDB" id="A0A017HLG2"/>
<dbReference type="EMBL" id="AOSK01000091">
    <property type="protein sequence ID" value="EYD75155.1"/>
    <property type="molecule type" value="Genomic_DNA"/>
</dbReference>
<dbReference type="GO" id="GO:0015833">
    <property type="term" value="P:peptide transport"/>
    <property type="evidence" value="ECO:0007669"/>
    <property type="project" value="TreeGrafter"/>
</dbReference>
<dbReference type="Gene3D" id="3.40.190.10">
    <property type="entry name" value="Periplasmic binding protein-like II"/>
    <property type="match status" value="1"/>
</dbReference>
<evidence type="ECO:0000313" key="6">
    <source>
        <dbReference type="EMBL" id="EYD75155.1"/>
    </source>
</evidence>
<dbReference type="GO" id="GO:1904680">
    <property type="term" value="F:peptide transmembrane transporter activity"/>
    <property type="evidence" value="ECO:0007669"/>
    <property type="project" value="TreeGrafter"/>
</dbReference>
<evidence type="ECO:0000256" key="2">
    <source>
        <dbReference type="ARBA" id="ARBA00005695"/>
    </source>
</evidence>
<dbReference type="PIRSF" id="PIRSF002741">
    <property type="entry name" value="MppA"/>
    <property type="match status" value="1"/>
</dbReference>
<evidence type="ECO:0000256" key="4">
    <source>
        <dbReference type="ARBA" id="ARBA00022729"/>
    </source>
</evidence>
<dbReference type="PANTHER" id="PTHR30290:SF10">
    <property type="entry name" value="PERIPLASMIC OLIGOPEPTIDE-BINDING PROTEIN-RELATED"/>
    <property type="match status" value="1"/>
</dbReference>
<dbReference type="STRING" id="442562.Rumeso_03251"/>
<keyword evidence="3" id="KW-0813">Transport</keyword>
<comment type="subcellular location">
    <subcellularLocation>
        <location evidence="1">Periplasm</location>
    </subcellularLocation>
</comment>
<dbReference type="HOGENOM" id="CLU_017028_7_4_5"/>
<dbReference type="OrthoDB" id="9803988at2"/>